<protein>
    <submittedName>
        <fullName evidence="1">Uncharacterized protein</fullName>
    </submittedName>
</protein>
<name>A0ABR6WS64_9FIRM</name>
<evidence type="ECO:0000313" key="2">
    <source>
        <dbReference type="Proteomes" id="UP000603234"/>
    </source>
</evidence>
<sequence>MTPVICPICGSENATIFIQDNSADSKEFKQSGPIVIPTAQPRYHCNACENNFGQETTFLQNSTVRIDVTTRKKGEISQTITFFRTPTGVTFEGPFICYYPDLPELYYDHEACFRFLKSFYNLFIIDWKQNYGELTSSPAFSWDLIIQFKEAETFHSQGYDQYPPYWDHLMDLFVSFRLPNIKNALGDNFL</sequence>
<proteinExistence type="predicted"/>
<dbReference type="Proteomes" id="UP000603234">
    <property type="component" value="Unassembled WGS sequence"/>
</dbReference>
<dbReference type="EMBL" id="WJBC01000002">
    <property type="protein sequence ID" value="MBC3803215.1"/>
    <property type="molecule type" value="Genomic_DNA"/>
</dbReference>
<gene>
    <name evidence="1" type="ORF">GH808_01985</name>
</gene>
<organism evidence="1 2">
    <name type="scientific">Acetobacterium fimetarium</name>
    <dbReference type="NCBI Taxonomy" id="52691"/>
    <lineage>
        <taxon>Bacteria</taxon>
        <taxon>Bacillati</taxon>
        <taxon>Bacillota</taxon>
        <taxon>Clostridia</taxon>
        <taxon>Eubacteriales</taxon>
        <taxon>Eubacteriaceae</taxon>
        <taxon>Acetobacterium</taxon>
    </lineage>
</organism>
<reference evidence="1 2" key="1">
    <citation type="journal article" date="2020" name="mSystems">
        <title>Defining Genomic and Predicted Metabolic Features of the Acetobacterium Genus.</title>
        <authorList>
            <person name="Ross D.E."/>
            <person name="Marshall C.W."/>
            <person name="Gulliver D."/>
            <person name="May H.D."/>
            <person name="Norman R.S."/>
        </authorList>
    </citation>
    <scope>NUCLEOTIDE SEQUENCE [LARGE SCALE GENOMIC DNA]</scope>
    <source>
        <strain evidence="1 2">DSM 8238</strain>
    </source>
</reference>
<dbReference type="RefSeq" id="WP_186841134.1">
    <property type="nucleotide sequence ID" value="NZ_WJBC01000002.1"/>
</dbReference>
<accession>A0ABR6WS64</accession>
<keyword evidence="2" id="KW-1185">Reference proteome</keyword>
<comment type="caution">
    <text evidence="1">The sequence shown here is derived from an EMBL/GenBank/DDBJ whole genome shotgun (WGS) entry which is preliminary data.</text>
</comment>
<evidence type="ECO:0000313" key="1">
    <source>
        <dbReference type="EMBL" id="MBC3803215.1"/>
    </source>
</evidence>